<name>A0A0M0JSL2_9EUKA</name>
<gene>
    <name evidence="2" type="ORF">Ctob_005629</name>
</gene>
<protein>
    <submittedName>
        <fullName evidence="2">Uncharacterized protein</fullName>
    </submittedName>
</protein>
<evidence type="ECO:0000313" key="2">
    <source>
        <dbReference type="EMBL" id="KOO29574.1"/>
    </source>
</evidence>
<proteinExistence type="predicted"/>
<reference evidence="3" key="1">
    <citation type="journal article" date="2015" name="PLoS Genet.">
        <title>Genome Sequence and Transcriptome Analyses of Chrysochromulina tobin: Metabolic Tools for Enhanced Algal Fitness in the Prominent Order Prymnesiales (Haptophyceae).</title>
        <authorList>
            <person name="Hovde B.T."/>
            <person name="Deodato C.R."/>
            <person name="Hunsperger H.M."/>
            <person name="Ryken S.A."/>
            <person name="Yost W."/>
            <person name="Jha R.K."/>
            <person name="Patterson J."/>
            <person name="Monnat R.J. Jr."/>
            <person name="Barlow S.B."/>
            <person name="Starkenburg S.R."/>
            <person name="Cattolico R.A."/>
        </authorList>
    </citation>
    <scope>NUCLEOTIDE SEQUENCE</scope>
    <source>
        <strain evidence="3">CCMP291</strain>
    </source>
</reference>
<keyword evidence="1" id="KW-0472">Membrane</keyword>
<sequence length="105" mass="12062">MLIVAVVALPRGETDSFWVTLVFSVLLTTAFVYYGALCFTLWRDYSEEEKIRRKPGLEDTPDAWLWWFEQVFALLIVTLICILVTALNVVSVVSDPEGYWNNIGR</sequence>
<evidence type="ECO:0000313" key="3">
    <source>
        <dbReference type="Proteomes" id="UP000037460"/>
    </source>
</evidence>
<feature type="transmembrane region" description="Helical" evidence="1">
    <location>
        <begin position="63"/>
        <end position="90"/>
    </location>
</feature>
<accession>A0A0M0JSL2</accession>
<keyword evidence="1" id="KW-1133">Transmembrane helix</keyword>
<dbReference type="EMBL" id="JWZX01002395">
    <property type="protein sequence ID" value="KOO29574.1"/>
    <property type="molecule type" value="Genomic_DNA"/>
</dbReference>
<dbReference type="Proteomes" id="UP000037460">
    <property type="component" value="Unassembled WGS sequence"/>
</dbReference>
<evidence type="ECO:0000256" key="1">
    <source>
        <dbReference type="SAM" id="Phobius"/>
    </source>
</evidence>
<organism evidence="2 3">
    <name type="scientific">Chrysochromulina tobinii</name>
    <dbReference type="NCBI Taxonomy" id="1460289"/>
    <lineage>
        <taxon>Eukaryota</taxon>
        <taxon>Haptista</taxon>
        <taxon>Haptophyta</taxon>
        <taxon>Prymnesiophyceae</taxon>
        <taxon>Prymnesiales</taxon>
        <taxon>Chrysochromulinaceae</taxon>
        <taxon>Chrysochromulina</taxon>
    </lineage>
</organism>
<keyword evidence="1" id="KW-0812">Transmembrane</keyword>
<keyword evidence="3" id="KW-1185">Reference proteome</keyword>
<comment type="caution">
    <text evidence="2">The sequence shown here is derived from an EMBL/GenBank/DDBJ whole genome shotgun (WGS) entry which is preliminary data.</text>
</comment>
<feature type="transmembrane region" description="Helical" evidence="1">
    <location>
        <begin position="17"/>
        <end position="42"/>
    </location>
</feature>
<dbReference type="AlphaFoldDB" id="A0A0M0JSL2"/>